<dbReference type="EMBL" id="CAJNOM010000116">
    <property type="protein sequence ID" value="CAF1079153.1"/>
    <property type="molecule type" value="Genomic_DNA"/>
</dbReference>
<dbReference type="CDD" id="cd05819">
    <property type="entry name" value="NHL"/>
    <property type="match status" value="1"/>
</dbReference>
<dbReference type="SUPFAM" id="SSF101898">
    <property type="entry name" value="NHL repeat"/>
    <property type="match status" value="1"/>
</dbReference>
<gene>
    <name evidence="2" type="ORF">BJG266_LOCUS1386</name>
    <name evidence="3" type="ORF">QVE165_LOCUS19122</name>
</gene>
<dbReference type="GO" id="GO:0008270">
    <property type="term" value="F:zinc ion binding"/>
    <property type="evidence" value="ECO:0007669"/>
    <property type="project" value="UniProtKB-KW"/>
</dbReference>
<evidence type="ECO:0000313" key="4">
    <source>
        <dbReference type="Proteomes" id="UP000663832"/>
    </source>
</evidence>
<dbReference type="Gene3D" id="2.120.10.30">
    <property type="entry name" value="TolB, C-terminal domain"/>
    <property type="match status" value="2"/>
</dbReference>
<dbReference type="InterPro" id="IPR011042">
    <property type="entry name" value="6-blade_b-propeller_TolB-like"/>
</dbReference>
<dbReference type="Gene3D" id="2.40.10.500">
    <property type="match status" value="1"/>
</dbReference>
<protein>
    <submittedName>
        <fullName evidence="2">Uncharacterized protein</fullName>
    </submittedName>
</protein>
<proteinExistence type="predicted"/>
<dbReference type="GO" id="GO:0043161">
    <property type="term" value="P:proteasome-mediated ubiquitin-dependent protein catabolic process"/>
    <property type="evidence" value="ECO:0007669"/>
    <property type="project" value="TreeGrafter"/>
</dbReference>
<organism evidence="2 5">
    <name type="scientific">Adineta steineri</name>
    <dbReference type="NCBI Taxonomy" id="433720"/>
    <lineage>
        <taxon>Eukaryota</taxon>
        <taxon>Metazoa</taxon>
        <taxon>Spiralia</taxon>
        <taxon>Gnathifera</taxon>
        <taxon>Rotifera</taxon>
        <taxon>Eurotatoria</taxon>
        <taxon>Bdelloidea</taxon>
        <taxon>Adinetida</taxon>
        <taxon>Adinetidae</taxon>
        <taxon>Adineta</taxon>
    </lineage>
</organism>
<comment type="caution">
    <text evidence="2">The sequence shown here is derived from an EMBL/GenBank/DDBJ whole genome shotgun (WGS) entry which is preliminary data.</text>
</comment>
<evidence type="ECO:0000256" key="1">
    <source>
        <dbReference type="ARBA" id="ARBA00022737"/>
    </source>
</evidence>
<evidence type="ECO:0000313" key="5">
    <source>
        <dbReference type="Proteomes" id="UP000663877"/>
    </source>
</evidence>
<dbReference type="AlphaFoldDB" id="A0A813NCY4"/>
<evidence type="ECO:0000313" key="2">
    <source>
        <dbReference type="EMBL" id="CAF0733859.1"/>
    </source>
</evidence>
<dbReference type="Proteomes" id="UP000663832">
    <property type="component" value="Unassembled WGS sequence"/>
</dbReference>
<keyword evidence="4" id="KW-1185">Reference proteome</keyword>
<dbReference type="OrthoDB" id="10039644at2759"/>
<dbReference type="Proteomes" id="UP000663877">
    <property type="component" value="Unassembled WGS sequence"/>
</dbReference>
<dbReference type="EMBL" id="CAJNOI010000003">
    <property type="protein sequence ID" value="CAF0733859.1"/>
    <property type="molecule type" value="Genomic_DNA"/>
</dbReference>
<dbReference type="InterPro" id="IPR001258">
    <property type="entry name" value="NHL_repeat"/>
</dbReference>
<sequence>MVKVWYQHDLNVPMKINIDSGSDIDDLKQNIFGKTDKGQYLAKYNGQPLRPSAKVPKDTTDDKPIVFTKIVDLPPVEQNNVQSNKFKQYGIICAGGNELGNELNQLFFPHGIFIDHYKNIFIADHDNHRIVGWKCNSSEGQIMVGRNGQGKRDDQLNCPTDVLIDTENNSFIISDRKNRQVIRCFYQNEAKPQVLISDIDCYGLSMDKNGFIYISDPEKNEVRRWKKGEGRGTTVAGGHGQGDQLNQLNSPRYIFVDEDESLYVADKDNHRVMKWTKNAKEGIVVAGGNGEGDSLEQLSYPYGVAVDCWDQIYVADFGNHRVMRWCERDAEGEIVVGGNGRGEELNQLNDPISLSFDDEENLYVVDLKNHRILKYEICLD</sequence>
<dbReference type="InterPro" id="IPR050952">
    <property type="entry name" value="TRIM-NHL_E3_ligases"/>
</dbReference>
<dbReference type="GO" id="GO:0061630">
    <property type="term" value="F:ubiquitin protein ligase activity"/>
    <property type="evidence" value="ECO:0007669"/>
    <property type="project" value="TreeGrafter"/>
</dbReference>
<accession>A0A813NCY4</accession>
<dbReference type="Pfam" id="PF01436">
    <property type="entry name" value="NHL"/>
    <property type="match status" value="1"/>
</dbReference>
<dbReference type="GO" id="GO:0000209">
    <property type="term" value="P:protein polyubiquitination"/>
    <property type="evidence" value="ECO:0007669"/>
    <property type="project" value="TreeGrafter"/>
</dbReference>
<name>A0A813NCY4_9BILA</name>
<evidence type="ECO:0000313" key="3">
    <source>
        <dbReference type="EMBL" id="CAF1079153.1"/>
    </source>
</evidence>
<dbReference type="PANTHER" id="PTHR24104:SF25">
    <property type="entry name" value="PROTEIN LIN-41"/>
    <property type="match status" value="1"/>
</dbReference>
<keyword evidence="1" id="KW-0677">Repeat</keyword>
<reference evidence="2" key="1">
    <citation type="submission" date="2021-02" db="EMBL/GenBank/DDBJ databases">
        <authorList>
            <person name="Nowell W R."/>
        </authorList>
    </citation>
    <scope>NUCLEOTIDE SEQUENCE</scope>
</reference>
<dbReference type="PANTHER" id="PTHR24104">
    <property type="entry name" value="E3 UBIQUITIN-PROTEIN LIGASE NHLRC1-RELATED"/>
    <property type="match status" value="1"/>
</dbReference>